<organism evidence="1 2">
    <name type="scientific">Rhizobium leguminosarum</name>
    <dbReference type="NCBI Taxonomy" id="384"/>
    <lineage>
        <taxon>Bacteria</taxon>
        <taxon>Pseudomonadati</taxon>
        <taxon>Pseudomonadota</taxon>
        <taxon>Alphaproteobacteria</taxon>
        <taxon>Hyphomicrobiales</taxon>
        <taxon>Rhizobiaceae</taxon>
        <taxon>Rhizobium/Agrobacterium group</taxon>
        <taxon>Rhizobium</taxon>
    </lineage>
</organism>
<sequence>MRNVCTNSRLYSQDATLDMDRQRFTREVLTGYSNIAKTSLVSFQQGCAKFKSDSVEGKTDLSRTGRPRTCFSYQA</sequence>
<name>A0A7M3DTW2_RHILE</name>
<accession>A0A7M3DTW2</accession>
<proteinExistence type="predicted"/>
<dbReference type="Proteomes" id="UP000292974">
    <property type="component" value="Unassembled WGS sequence"/>
</dbReference>
<evidence type="ECO:0000313" key="2">
    <source>
        <dbReference type="Proteomes" id="UP000292974"/>
    </source>
</evidence>
<gene>
    <name evidence="1" type="ORF">ELH90_10625</name>
</gene>
<comment type="caution">
    <text evidence="1">The sequence shown here is derived from an EMBL/GenBank/DDBJ whole genome shotgun (WGS) entry which is preliminary data.</text>
</comment>
<evidence type="ECO:0000313" key="1">
    <source>
        <dbReference type="EMBL" id="TAY52080.1"/>
    </source>
</evidence>
<protein>
    <submittedName>
        <fullName evidence="1">Uncharacterized protein</fullName>
    </submittedName>
</protein>
<dbReference type="EMBL" id="SIOP01000001">
    <property type="protein sequence ID" value="TAY52080.1"/>
    <property type="molecule type" value="Genomic_DNA"/>
</dbReference>
<reference evidence="1 2" key="1">
    <citation type="submission" date="2019-02" db="EMBL/GenBank/DDBJ databases">
        <title>The genomic architecture of introgression among sibling species of bacteria.</title>
        <authorList>
            <person name="Cavassim M.I.A."/>
            <person name="Moeskjaer S."/>
            <person name="Moslemi C."/>
            <person name="Fields B."/>
            <person name="Bachmann A."/>
            <person name="Vilhjalmsson B."/>
            <person name="Schierup M.H."/>
            <person name="Young J.P.W."/>
            <person name="Andersen S.U."/>
        </authorList>
    </citation>
    <scope>NUCLEOTIDE SEQUENCE [LARGE SCALE GENOMIC DNA]</scope>
    <source>
        <strain evidence="1 2">SM135B</strain>
    </source>
</reference>
<dbReference type="AlphaFoldDB" id="A0A7M3DTW2"/>